<keyword evidence="3" id="KW-0813">Transport</keyword>
<comment type="caution">
    <text evidence="10">The sequence shown here is derived from an EMBL/GenBank/DDBJ whole genome shotgun (WGS) entry which is preliminary data.</text>
</comment>
<dbReference type="PROSITE" id="PS50850">
    <property type="entry name" value="MFS"/>
    <property type="match status" value="1"/>
</dbReference>
<evidence type="ECO:0000313" key="10">
    <source>
        <dbReference type="EMBL" id="KAK9839158.1"/>
    </source>
</evidence>
<evidence type="ECO:0000313" key="11">
    <source>
        <dbReference type="Proteomes" id="UP001438707"/>
    </source>
</evidence>
<comment type="subcellular location">
    <subcellularLocation>
        <location evidence="1">Membrane</location>
        <topology evidence="1">Multi-pass membrane protein</topology>
    </subcellularLocation>
</comment>
<dbReference type="PROSITE" id="PS00216">
    <property type="entry name" value="SUGAR_TRANSPORT_1"/>
    <property type="match status" value="1"/>
</dbReference>
<proteinExistence type="inferred from homology"/>
<evidence type="ECO:0000256" key="6">
    <source>
        <dbReference type="ARBA" id="ARBA00023136"/>
    </source>
</evidence>
<feature type="transmembrane region" description="Helical" evidence="8">
    <location>
        <begin position="157"/>
        <end position="174"/>
    </location>
</feature>
<protein>
    <recommendedName>
        <fullName evidence="9">Major facilitator superfamily (MFS) profile domain-containing protein</fullName>
    </recommendedName>
</protein>
<evidence type="ECO:0000256" key="5">
    <source>
        <dbReference type="ARBA" id="ARBA00022989"/>
    </source>
</evidence>
<feature type="domain" description="Major facilitator superfamily (MFS) profile" evidence="9">
    <location>
        <begin position="14"/>
        <end position="689"/>
    </location>
</feature>
<dbReference type="GO" id="GO:0015144">
    <property type="term" value="F:carbohydrate transmembrane transporter activity"/>
    <property type="evidence" value="ECO:0007669"/>
    <property type="project" value="InterPro"/>
</dbReference>
<sequence length="724" mass="78436">MRSDGDLTVQLLLACCLTGLGAVVIGYNGAVVGGVSAMVGYLHQFFPEVLAQEAAGSSVYCRYNDQKLQLVVASLYLSGIVSALPSAYLVRRLGRIGTLRACGPLFILGIVLQSGAQDRAMLVLGGLVAGAASTTTNIAIIIYSAEMAPPRLRARMGFIYQAAVSLGVVIAQGVNAGTQDMYPWGWRLSIALAAIPACLFLVSAWLLPDTPTSLIARGQHDLARKVLQWVRQQQDVDKELAMHEAEASLTFGSPCTHSSKSLLELTDMTTHSSFTALQPDCAVHQSATRAGLSCNDIDQLVFANQIEPRKLSKEHHFVSLSNVHCLDSIQQQDAVLNMQQQHPPMPKTASASTEGLSSAAIGRGRPASTQLPGHGSFSPPPSASGLPGSQLCRQGPSKSIDSVADYCSHLHEQPSSPESHDRQPLSHVPEASQPQQQVLQPDPASPAESPKAGYASLRQSECSGTNAQDVVTCSRTREDATQHVQQRVAWHTILARRNRPQLLLPAACTFFQIWSGFIIMCSFAPQLLVSMGFQVHAAQMLAIGQGVVNHISVYPSMWLSDRYGRRSMLIIPSAIMLACQASIGIVLAVASPTHTWVAWLGVALFYAFSAAFNMSWGPIGNLYPAEICTLETRATCQAIAVLGHNLWSFVVGQTFLTMLCSLRWGLFLFFSAWMIVAMLMVYLLFPETKNVPLPETRKLFSDHWFWQRFATSSTRLGTTHVAGH</sequence>
<feature type="transmembrane region" description="Helical" evidence="8">
    <location>
        <begin position="186"/>
        <end position="207"/>
    </location>
</feature>
<feature type="transmembrane region" description="Helical" evidence="8">
    <location>
        <begin position="596"/>
        <end position="616"/>
    </location>
</feature>
<dbReference type="InterPro" id="IPR045262">
    <property type="entry name" value="STP/PLT_plant"/>
</dbReference>
<evidence type="ECO:0000259" key="9">
    <source>
        <dbReference type="PROSITE" id="PS50850"/>
    </source>
</evidence>
<dbReference type="InterPro" id="IPR020846">
    <property type="entry name" value="MFS_dom"/>
</dbReference>
<feature type="transmembrane region" description="Helical" evidence="8">
    <location>
        <begin position="68"/>
        <end position="90"/>
    </location>
</feature>
<feature type="region of interest" description="Disordered" evidence="7">
    <location>
        <begin position="409"/>
        <end position="460"/>
    </location>
</feature>
<keyword evidence="4 8" id="KW-0812">Transmembrane</keyword>
<feature type="transmembrane region" description="Helical" evidence="8">
    <location>
        <begin position="502"/>
        <end position="525"/>
    </location>
</feature>
<reference evidence="10 11" key="1">
    <citation type="journal article" date="2024" name="Nat. Commun.">
        <title>Phylogenomics reveals the evolutionary origins of lichenization in chlorophyte algae.</title>
        <authorList>
            <person name="Puginier C."/>
            <person name="Libourel C."/>
            <person name="Otte J."/>
            <person name="Skaloud P."/>
            <person name="Haon M."/>
            <person name="Grisel S."/>
            <person name="Petersen M."/>
            <person name="Berrin J.G."/>
            <person name="Delaux P.M."/>
            <person name="Dal Grande F."/>
            <person name="Keller J."/>
        </authorList>
    </citation>
    <scope>NUCLEOTIDE SEQUENCE [LARGE SCALE GENOMIC DNA]</scope>
    <source>
        <strain evidence="10 11">SAG 2145</strain>
    </source>
</reference>
<dbReference type="AlphaFoldDB" id="A0AAW1S0H7"/>
<dbReference type="PANTHER" id="PTHR23500:SF357">
    <property type="entry name" value="IP12678P"/>
    <property type="match status" value="1"/>
</dbReference>
<evidence type="ECO:0000256" key="7">
    <source>
        <dbReference type="SAM" id="MobiDB-lite"/>
    </source>
</evidence>
<gene>
    <name evidence="10" type="ORF">WJX74_010727</name>
</gene>
<evidence type="ECO:0000256" key="4">
    <source>
        <dbReference type="ARBA" id="ARBA00022692"/>
    </source>
</evidence>
<organism evidence="10 11">
    <name type="scientific">Apatococcus lobatus</name>
    <dbReference type="NCBI Taxonomy" id="904363"/>
    <lineage>
        <taxon>Eukaryota</taxon>
        <taxon>Viridiplantae</taxon>
        <taxon>Chlorophyta</taxon>
        <taxon>core chlorophytes</taxon>
        <taxon>Trebouxiophyceae</taxon>
        <taxon>Chlorellales</taxon>
        <taxon>Chlorellaceae</taxon>
        <taxon>Apatococcus</taxon>
    </lineage>
</organism>
<feature type="transmembrane region" description="Helical" evidence="8">
    <location>
        <begin position="122"/>
        <end position="145"/>
    </location>
</feature>
<feature type="compositionally biased region" description="Basic and acidic residues" evidence="7">
    <location>
        <begin position="409"/>
        <end position="424"/>
    </location>
</feature>
<accession>A0AAW1S0H7</accession>
<dbReference type="GO" id="GO:0016020">
    <property type="term" value="C:membrane"/>
    <property type="evidence" value="ECO:0007669"/>
    <property type="project" value="UniProtKB-SubCell"/>
</dbReference>
<comment type="similarity">
    <text evidence="2">Belongs to the major facilitator superfamily. Sugar transporter (TC 2.A.1.1) family.</text>
</comment>
<feature type="compositionally biased region" description="Low complexity" evidence="7">
    <location>
        <begin position="372"/>
        <end position="389"/>
    </location>
</feature>
<dbReference type="SUPFAM" id="SSF103473">
    <property type="entry name" value="MFS general substrate transporter"/>
    <property type="match status" value="1"/>
</dbReference>
<name>A0AAW1S0H7_9CHLO</name>
<dbReference type="InterPro" id="IPR005829">
    <property type="entry name" value="Sugar_transporter_CS"/>
</dbReference>
<keyword evidence="5 8" id="KW-1133">Transmembrane helix</keyword>
<feature type="transmembrane region" description="Helical" evidence="8">
    <location>
        <begin position="569"/>
        <end position="590"/>
    </location>
</feature>
<feature type="region of interest" description="Disordered" evidence="7">
    <location>
        <begin position="340"/>
        <end position="397"/>
    </location>
</feature>
<dbReference type="Gene3D" id="1.20.1250.20">
    <property type="entry name" value="MFS general substrate transporter like domains"/>
    <property type="match status" value="2"/>
</dbReference>
<dbReference type="PANTHER" id="PTHR23500">
    <property type="entry name" value="SOLUTE CARRIER FAMILY 2, FACILITATED GLUCOSE TRANSPORTER"/>
    <property type="match status" value="1"/>
</dbReference>
<evidence type="ECO:0000256" key="8">
    <source>
        <dbReference type="SAM" id="Phobius"/>
    </source>
</evidence>
<dbReference type="InterPro" id="IPR005828">
    <property type="entry name" value="MFS_sugar_transport-like"/>
</dbReference>
<dbReference type="Proteomes" id="UP001438707">
    <property type="component" value="Unassembled WGS sequence"/>
</dbReference>
<dbReference type="Pfam" id="PF00083">
    <property type="entry name" value="Sugar_tr"/>
    <property type="match status" value="2"/>
</dbReference>
<dbReference type="EMBL" id="JALJOS010000005">
    <property type="protein sequence ID" value="KAK9839158.1"/>
    <property type="molecule type" value="Genomic_DNA"/>
</dbReference>
<evidence type="ECO:0000256" key="3">
    <source>
        <dbReference type="ARBA" id="ARBA00022448"/>
    </source>
</evidence>
<dbReference type="InterPro" id="IPR036259">
    <property type="entry name" value="MFS_trans_sf"/>
</dbReference>
<keyword evidence="11" id="KW-1185">Reference proteome</keyword>
<feature type="transmembrane region" description="Helical" evidence="8">
    <location>
        <begin position="664"/>
        <end position="685"/>
    </location>
</feature>
<feature type="transmembrane region" description="Helical" evidence="8">
    <location>
        <begin position="97"/>
        <end position="116"/>
    </location>
</feature>
<evidence type="ECO:0000256" key="2">
    <source>
        <dbReference type="ARBA" id="ARBA00010992"/>
    </source>
</evidence>
<evidence type="ECO:0000256" key="1">
    <source>
        <dbReference type="ARBA" id="ARBA00004141"/>
    </source>
</evidence>
<keyword evidence="6 8" id="KW-0472">Membrane</keyword>